<feature type="chain" id="PRO_5015879540" description="PKD/REJ-like domain-containing protein" evidence="3">
    <location>
        <begin position="20"/>
        <end position="1651"/>
    </location>
</feature>
<proteinExistence type="predicted"/>
<feature type="transmembrane region" description="Helical" evidence="2">
    <location>
        <begin position="1561"/>
        <end position="1585"/>
    </location>
</feature>
<dbReference type="Proteomes" id="UP000247409">
    <property type="component" value="Unassembled WGS sequence"/>
</dbReference>
<keyword evidence="2" id="KW-1133">Transmembrane helix</keyword>
<feature type="compositionally biased region" description="Polar residues" evidence="1">
    <location>
        <begin position="1629"/>
        <end position="1638"/>
    </location>
</feature>
<dbReference type="EMBL" id="NBIV01000033">
    <property type="protein sequence ID" value="PXF46741.1"/>
    <property type="molecule type" value="Genomic_DNA"/>
</dbReference>
<comment type="caution">
    <text evidence="5">The sequence shown here is derived from an EMBL/GenBank/DDBJ whole genome shotgun (WGS) entry which is preliminary data.</text>
</comment>
<evidence type="ECO:0000259" key="4">
    <source>
        <dbReference type="Pfam" id="PF02010"/>
    </source>
</evidence>
<keyword evidence="2" id="KW-0472">Membrane</keyword>
<sequence>MTIILAFFEFLLLLSLSAGVPTGTDDAFLLRREDPSERTAQFSRGRQALSLDNTRAGFSPLTFERREVLMTNGTADDSFVISFVMERASNFSGYQFRFLSNNTEILDPETDISTSQTVTESYANLTSVVDFRRFPGLVQLTVEARRMDGSLFDSLQLHFLAAGMVLYMGETRRIVTGLGTSFVIDDYALIDAQPLRDLRVFVQYLNGSDSNEFPTTSLSSPSDFSLEDIRVRLSKFEGQLLWDPAACSAVGGSWNGSAMSLAPGCGMGFSMGILNNSSYDGAHFAFKFEKNRAGDFLVLFSWDKFTLRSDFDDELFATYVHVVISGQPPCVIRRIEPGNPYSRDGGEELYIEVTNSADVNITSFNVNDVPFPIIAGSHQIIRSEDDFYETAKFLTKAGTGKRLPWTISATRTTGNGSDHERVTFIDDTGFLFSYDDQQLVILSIFPERVPETGDVEVILYGNFSVFSPTAENHNVVVGSHKISTASLVSVTPTEIRFIAPPRVLVGLAWKYGVLLQIGSSFSNRVHLYYYGVTMQLTGRVYGASQDSGSGMYSLNSCGITTFVVSVAERNEEDILFEWIIVDSNGQSTPFRNSSLLVIDRNTLKLANSMLPGYDTGFSIIVTATQGDQVANFTFPVKKSRGFVIGVTLVEPESRAISRPAVDLRIISKVDIPTCSSGRTESLLYEWLYEDKHETIRQAKTEGMLNPDVFNASLAPVFNRYLFSFANDTGTSTTSITPTRLGRELIVPMQFLTYGLHRIRLTVRSANMTVLGRAATTVRILVAPLIALIGTGEVSREVSDTEDLQMYATGSYDPDISLNASVSSQDLQYIWSCSFSLYPNMTQQTSCDQDLLPFKNESNFTVPSSFLRSKRALSRTSFGGRVFLEYKLIVRKGSRTGTTVQRISIVDSEGLRMSRYERIEVTNSRGAAVDLNAVEFWEEIVIRPVASSITQWRFRLEQPIWERATFIAGNNKLITNPGYYTASGSSDPGYQTLPLGILAGKLTPGLKYVFAISFQEAGRFTSEAVISMNTVEVPDIYFSPIAHNNGSTSSVFRAHASTSFKTNSSFAYQFYLISLNGNMREYCVDGCTGANTVKFQIPRAGRYVLQCRLIAANGKTLVAVRNNTRQLFVSEQTLSGNITVYDNETEQDFLWGDDGAVNQRGFFVSQLLYEQAHQVVALSEDSVDETCLRYVKKWAEKSTIILQNERPNTPNTRNYVNLAANYARLTCVEDEETLYKLLTIVDLSLARTPERELLTMIPYSEARNIPNTALEEDLVRFYNFSMTRALSHISTGSSRQRLVPISGEVSNIVLDLSEMWMKHLTASATSGRLCGWEAVYTSDAVGGESDQTLISAPAVYPLGLSTIRVAVRCSAEQGKSLSTSSSSFEWCDAVYDITQSERKLFTLAETFDYPYLSGIQGNNRSETTRVVLVDITTLGEANQLVSALSDYQVAAQTGEREEGDHTCYKIGMTMKSEVAAKVDACSENVPYRMWPRKTYREILEAPFQRSAYQRRTTGVVSTAETRNESRIVVAQSNTLGLYGAYRSLCQEQGQGLGGFASNLTGMVIGILLIALLIIFITYSLAVLVVAATARNTEGDAEAEFFVERDTYGRGDVLINTRLASVDSVATSAPVHSSHVSNPIPSLRPNLQGENAT</sequence>
<organism evidence="5 6">
    <name type="scientific">Gracilariopsis chorda</name>
    <dbReference type="NCBI Taxonomy" id="448386"/>
    <lineage>
        <taxon>Eukaryota</taxon>
        <taxon>Rhodophyta</taxon>
        <taxon>Florideophyceae</taxon>
        <taxon>Rhodymeniophycidae</taxon>
        <taxon>Gracilariales</taxon>
        <taxon>Gracilariaceae</taxon>
        <taxon>Gracilariopsis</taxon>
    </lineage>
</organism>
<keyword evidence="3" id="KW-0732">Signal</keyword>
<feature type="region of interest" description="Disordered" evidence="1">
    <location>
        <begin position="1629"/>
        <end position="1651"/>
    </location>
</feature>
<feature type="domain" description="PKD/REJ-like" evidence="4">
    <location>
        <begin position="726"/>
        <end position="908"/>
    </location>
</feature>
<evidence type="ECO:0000256" key="2">
    <source>
        <dbReference type="SAM" id="Phobius"/>
    </source>
</evidence>
<dbReference type="InterPro" id="IPR002859">
    <property type="entry name" value="PKD/REJ-like"/>
</dbReference>
<name>A0A2V3IXA2_9FLOR</name>
<dbReference type="Pfam" id="PF02010">
    <property type="entry name" value="REJ"/>
    <property type="match status" value="1"/>
</dbReference>
<gene>
    <name evidence="5" type="ORF">BWQ96_03432</name>
</gene>
<dbReference type="OrthoDB" id="6022660at2759"/>
<accession>A0A2V3IXA2</accession>
<keyword evidence="6" id="KW-1185">Reference proteome</keyword>
<feature type="signal peptide" evidence="3">
    <location>
        <begin position="1"/>
        <end position="19"/>
    </location>
</feature>
<keyword evidence="2" id="KW-0812">Transmembrane</keyword>
<reference evidence="5 6" key="1">
    <citation type="journal article" date="2018" name="Mol. Biol. Evol.">
        <title>Analysis of the draft genome of the red seaweed Gracilariopsis chorda provides insights into genome size evolution in Rhodophyta.</title>
        <authorList>
            <person name="Lee J."/>
            <person name="Yang E.C."/>
            <person name="Graf L."/>
            <person name="Yang J.H."/>
            <person name="Qiu H."/>
            <person name="Zel Zion U."/>
            <person name="Chan C.X."/>
            <person name="Stephens T.G."/>
            <person name="Weber A.P.M."/>
            <person name="Boo G.H."/>
            <person name="Boo S.M."/>
            <person name="Kim K.M."/>
            <person name="Shin Y."/>
            <person name="Jung M."/>
            <person name="Lee S.J."/>
            <person name="Yim H.S."/>
            <person name="Lee J.H."/>
            <person name="Bhattacharya D."/>
            <person name="Yoon H.S."/>
        </authorList>
    </citation>
    <scope>NUCLEOTIDE SEQUENCE [LARGE SCALE GENOMIC DNA]</scope>
    <source>
        <strain evidence="5 6">SKKU-2015</strain>
        <tissue evidence="5">Whole body</tissue>
    </source>
</reference>
<evidence type="ECO:0000256" key="3">
    <source>
        <dbReference type="SAM" id="SignalP"/>
    </source>
</evidence>
<evidence type="ECO:0000313" key="5">
    <source>
        <dbReference type="EMBL" id="PXF46741.1"/>
    </source>
</evidence>
<evidence type="ECO:0000313" key="6">
    <source>
        <dbReference type="Proteomes" id="UP000247409"/>
    </source>
</evidence>
<protein>
    <recommendedName>
        <fullName evidence="4">PKD/REJ-like domain-containing protein</fullName>
    </recommendedName>
</protein>
<evidence type="ECO:0000256" key="1">
    <source>
        <dbReference type="SAM" id="MobiDB-lite"/>
    </source>
</evidence>